<accession>A0ABS2QEP6</accession>
<dbReference type="PANTHER" id="PTHR32114:SF2">
    <property type="entry name" value="ABC TRANSPORTER ABCH.3"/>
    <property type="match status" value="1"/>
</dbReference>
<protein>
    <recommendedName>
        <fullName evidence="3">Nuclease SbcCD subunit C</fullName>
    </recommendedName>
</protein>
<dbReference type="NCBIfam" id="TIGR03185">
    <property type="entry name" value="DNA_S_dndD"/>
    <property type="match status" value="1"/>
</dbReference>
<sequence length="661" mass="76483">MIINEIQLTNIGAYRGINSFDFRPGNDQNVILIGGENGAGKTTLLNAIKLGLFGSYGYGFKTDNSEYFKRVITILNHDAKKINENNFRIKLEFSLIDDFERTNYVLFRSWRFSGQQIKESIDLVANGKHLSEYEKEIFQSKLREVMPPQLLDLCLFDGEEIARIISEDKLSEYLKNLSRVVFNLDLFETLEVDLENFSSQTLDPEKMESAEKELYSLNLREKEQREKIKELINQVASIKERKSLLQDEYHQLKNDFEVNGGLVKAERDEILRQMSAIEATRKQNLEKIREFVSTLLPFYLSKDLLTQTIKQIENEESLQLYKQLNSKLTDEKISSILHSISSSISHSSSTELRNQVLNLVKPEKEITQIHGASFSESSLVENIHQQVIGDKDSSALNIIEENRTKLSELQELRSKLRDNDNANELSDMFEKMELIQQTVLKLEDELVKTESELEENKKALSITLSSIEKIQASLRDSDKTKSSFLESQKIIALSRRFREIQLKKKLQQVQIEASTMLKKIFRKHNYISAIIIEPETYNVVLLDSHKDHIEKSTLSAGEKEILLISIIWAIFKCSGRKVPFIFDTLLGRLDKTHKTAVLKEFIPNCGKQAIILSTDTEIDEIHYTALKPHIANEYMLDFNVERKQTQILNRYFPFRKMEMNV</sequence>
<dbReference type="Pfam" id="PF13476">
    <property type="entry name" value="AAA_23"/>
    <property type="match status" value="1"/>
</dbReference>
<comment type="caution">
    <text evidence="6">The sequence shown here is derived from an EMBL/GenBank/DDBJ whole genome shotgun (WGS) entry which is preliminary data.</text>
</comment>
<dbReference type="PANTHER" id="PTHR32114">
    <property type="entry name" value="ABC TRANSPORTER ABCH.3"/>
    <property type="match status" value="1"/>
</dbReference>
<feature type="coiled-coil region" evidence="4">
    <location>
        <begin position="207"/>
        <end position="255"/>
    </location>
</feature>
<dbReference type="InterPro" id="IPR038729">
    <property type="entry name" value="Rad50/SbcC_AAA"/>
</dbReference>
<keyword evidence="4" id="KW-0175">Coiled coil</keyword>
<evidence type="ECO:0000259" key="5">
    <source>
        <dbReference type="Pfam" id="PF13476"/>
    </source>
</evidence>
<evidence type="ECO:0000256" key="3">
    <source>
        <dbReference type="ARBA" id="ARBA00013368"/>
    </source>
</evidence>
<dbReference type="SUPFAM" id="SSF52540">
    <property type="entry name" value="P-loop containing nucleoside triphosphate hydrolases"/>
    <property type="match status" value="1"/>
</dbReference>
<name>A0ABS2QEP6_9BACI</name>
<evidence type="ECO:0000313" key="7">
    <source>
        <dbReference type="Proteomes" id="UP000823486"/>
    </source>
</evidence>
<comment type="similarity">
    <text evidence="1">Belongs to the SMC family. SbcC subfamily.</text>
</comment>
<dbReference type="Proteomes" id="UP000823486">
    <property type="component" value="Unassembled WGS sequence"/>
</dbReference>
<reference evidence="6 7" key="1">
    <citation type="submission" date="2021-01" db="EMBL/GenBank/DDBJ databases">
        <title>Genomic Encyclopedia of Type Strains, Phase IV (KMG-IV): sequencing the most valuable type-strain genomes for metagenomic binning, comparative biology and taxonomic classification.</title>
        <authorList>
            <person name="Goeker M."/>
        </authorList>
    </citation>
    <scope>NUCLEOTIDE SEQUENCE [LARGE SCALE GENOMIC DNA]</scope>
    <source>
        <strain evidence="6 7">DSM 105482</strain>
    </source>
</reference>
<evidence type="ECO:0000256" key="1">
    <source>
        <dbReference type="ARBA" id="ARBA00006930"/>
    </source>
</evidence>
<feature type="coiled-coil region" evidence="4">
    <location>
        <begin position="399"/>
        <end position="459"/>
    </location>
</feature>
<dbReference type="RefSeq" id="WP_204539494.1">
    <property type="nucleotide sequence ID" value="NZ_JAFBFI010000003.1"/>
</dbReference>
<feature type="domain" description="Rad50/SbcC-type AAA" evidence="5">
    <location>
        <begin position="6"/>
        <end position="265"/>
    </location>
</feature>
<organism evidence="6 7">
    <name type="scientific">Peribacillus deserti</name>
    <dbReference type="NCBI Taxonomy" id="673318"/>
    <lineage>
        <taxon>Bacteria</taxon>
        <taxon>Bacillati</taxon>
        <taxon>Bacillota</taxon>
        <taxon>Bacilli</taxon>
        <taxon>Bacillales</taxon>
        <taxon>Bacillaceae</taxon>
        <taxon>Peribacillus</taxon>
    </lineage>
</organism>
<evidence type="ECO:0000256" key="4">
    <source>
        <dbReference type="SAM" id="Coils"/>
    </source>
</evidence>
<dbReference type="EMBL" id="JAFBFI010000003">
    <property type="protein sequence ID" value="MBM7691625.1"/>
    <property type="molecule type" value="Genomic_DNA"/>
</dbReference>
<evidence type="ECO:0000256" key="2">
    <source>
        <dbReference type="ARBA" id="ARBA00011322"/>
    </source>
</evidence>
<comment type="subunit">
    <text evidence="2">Heterodimer of SbcC and SbcD.</text>
</comment>
<dbReference type="InterPro" id="IPR017599">
    <property type="entry name" value="DNA_S_DndD"/>
</dbReference>
<keyword evidence="7" id="KW-1185">Reference proteome</keyword>
<evidence type="ECO:0000313" key="6">
    <source>
        <dbReference type="EMBL" id="MBM7691625.1"/>
    </source>
</evidence>
<gene>
    <name evidence="6" type="ORF">JOC77_001032</name>
</gene>
<dbReference type="Gene3D" id="3.40.50.300">
    <property type="entry name" value="P-loop containing nucleotide triphosphate hydrolases"/>
    <property type="match status" value="2"/>
</dbReference>
<proteinExistence type="inferred from homology"/>
<dbReference type="InterPro" id="IPR027417">
    <property type="entry name" value="P-loop_NTPase"/>
</dbReference>